<protein>
    <submittedName>
        <fullName evidence="1">Uncharacterized protein</fullName>
    </submittedName>
</protein>
<name>A0AAP0IAY4_9MAGN</name>
<evidence type="ECO:0000313" key="2">
    <source>
        <dbReference type="Proteomes" id="UP001419268"/>
    </source>
</evidence>
<dbReference type="EMBL" id="JBBNAG010000008">
    <property type="protein sequence ID" value="KAK9112071.1"/>
    <property type="molecule type" value="Genomic_DNA"/>
</dbReference>
<keyword evidence="2" id="KW-1185">Reference proteome</keyword>
<organism evidence="1 2">
    <name type="scientific">Stephania cephalantha</name>
    <dbReference type="NCBI Taxonomy" id="152367"/>
    <lineage>
        <taxon>Eukaryota</taxon>
        <taxon>Viridiplantae</taxon>
        <taxon>Streptophyta</taxon>
        <taxon>Embryophyta</taxon>
        <taxon>Tracheophyta</taxon>
        <taxon>Spermatophyta</taxon>
        <taxon>Magnoliopsida</taxon>
        <taxon>Ranunculales</taxon>
        <taxon>Menispermaceae</taxon>
        <taxon>Menispermoideae</taxon>
        <taxon>Cissampelideae</taxon>
        <taxon>Stephania</taxon>
    </lineage>
</organism>
<reference evidence="1 2" key="1">
    <citation type="submission" date="2024-01" db="EMBL/GenBank/DDBJ databases">
        <title>Genome assemblies of Stephania.</title>
        <authorList>
            <person name="Yang L."/>
        </authorList>
    </citation>
    <scope>NUCLEOTIDE SEQUENCE [LARGE SCALE GENOMIC DNA]</scope>
    <source>
        <strain evidence="1">JXDWG</strain>
        <tissue evidence="1">Leaf</tissue>
    </source>
</reference>
<accession>A0AAP0IAY4</accession>
<dbReference type="Proteomes" id="UP001419268">
    <property type="component" value="Unassembled WGS sequence"/>
</dbReference>
<comment type="caution">
    <text evidence="1">The sequence shown here is derived from an EMBL/GenBank/DDBJ whole genome shotgun (WGS) entry which is preliminary data.</text>
</comment>
<evidence type="ECO:0000313" key="1">
    <source>
        <dbReference type="EMBL" id="KAK9112071.1"/>
    </source>
</evidence>
<proteinExistence type="predicted"/>
<sequence>MELPAASSAASFYHLPQQHLKRDEEAHPILLDSPLLLSMSVCARRITKIFKRGMITEGYCWKSIPDHQKEIYWERWKAMDKDEEDELVRRREEHTQATLNQSIDEEQLYYDAAGVCPKGHVYGLGSLVRKTRRYANPSATTSHEPMVRRSEFNAILQRLAQFEAFVKSQLGMRMDFGANTSQAPPPPPP</sequence>
<dbReference type="AlphaFoldDB" id="A0AAP0IAY4"/>
<gene>
    <name evidence="1" type="ORF">Scep_019590</name>
</gene>